<name>A0A7W6GCF7_9HYPH</name>
<dbReference type="Gene3D" id="1.10.3700.10">
    <property type="entry name" value="AGR C 984p-like"/>
    <property type="match status" value="4"/>
</dbReference>
<evidence type="ECO:0000313" key="1">
    <source>
        <dbReference type="EMBL" id="MBB3966698.1"/>
    </source>
</evidence>
<gene>
    <name evidence="1" type="ORF">GGQ67_004388</name>
</gene>
<accession>A0A7W6GCF7</accession>
<dbReference type="InterPro" id="IPR023157">
    <property type="entry name" value="AGR-C-984p-like_sf"/>
</dbReference>
<comment type="caution">
    <text evidence="1">The sequence shown here is derived from an EMBL/GenBank/DDBJ whole genome shotgun (WGS) entry which is preliminary data.</text>
</comment>
<reference evidence="1 2" key="1">
    <citation type="submission" date="2020-08" db="EMBL/GenBank/DDBJ databases">
        <title>Genomic Encyclopedia of Type Strains, Phase IV (KMG-IV): sequencing the most valuable type-strain genomes for metagenomic binning, comparative biology and taxonomic classification.</title>
        <authorList>
            <person name="Goeker M."/>
        </authorList>
    </citation>
    <scope>NUCLEOTIDE SEQUENCE [LARGE SCALE GENOMIC DNA]</scope>
    <source>
        <strain evidence="1 2">DSM 26575</strain>
    </source>
</reference>
<dbReference type="SUPFAM" id="SSF158837">
    <property type="entry name" value="AGR C 984p-like"/>
    <property type="match status" value="7"/>
</dbReference>
<dbReference type="AlphaFoldDB" id="A0A7W6GCF7"/>
<evidence type="ECO:0000313" key="2">
    <source>
        <dbReference type="Proteomes" id="UP000582090"/>
    </source>
</evidence>
<dbReference type="EMBL" id="JACIDW010000020">
    <property type="protein sequence ID" value="MBB3966698.1"/>
    <property type="molecule type" value="Genomic_DNA"/>
</dbReference>
<protein>
    <submittedName>
        <fullName evidence="1">Uncharacterized protein YunC (DUF1805 family)</fullName>
    </submittedName>
</protein>
<keyword evidence="2" id="KW-1185">Reference proteome</keyword>
<dbReference type="RefSeq" id="WP_183902167.1">
    <property type="nucleotide sequence ID" value="NZ_JACIDW010000020.1"/>
</dbReference>
<proteinExistence type="predicted"/>
<sequence length="912" mass="98725">MISASLGYTIISGDMQKSLERVASQTTVKRDAQYYEDNINKVKTVDDFLGDYKLYSYAMKAYGLQDMTYAKAFMKKVLESDLTDASSFANKLSDSRYKEFAAAFNFGTTATDPQSDSQETDMIGLYTQSFADEGTNAAKESTYYSAAIDKVQSVSGLTSNERLRTYVLSAFGIDPTYASKDFLAKVLTSDVNDPNSFVNTSGNAKYKALAAQFSFNADGTVNGTAQTAAQKNAVMEQYNITVPSIVTTKAAEYNRAYFDANISSITNVDQLISDKRLTSYIKAAYGAAADFSDAALKKVLTDSSYASLLGYDTMYAAFNFNSDGTVDTTKAGYAAQTSAQIGATTTAANNMSGAYATKIAGIKTVDQLIADPQLTSFIKDAYGMPQTLSNADLKSVLTDSTYAGMLGFQGVYDAFNFQADGSVTSDGAQSASEVRKVGYSASDNLNYYRGKISTLTNVDELIADTKLTSFLKSAYSLPSNMSDADLKSILTDSSFAAASGFSNVNAAFSFAADGSAGAMSGPQSSQQTTSVDALYAVNYDNAQQAEIDSAVANYKTRMADDKVTNVNDFLRTNLTSDTDRSNDKLPDLYQMALRAYGLTEQDVPRSMMRTLLQSDPYDPKGYVASLKDDRITNMVRAFNFGTDGKATSEVQAISTAVLAKYGTSYASLATLGMSTGPLRDKAAKDATTEVDAFATKITTVKSLDDFLADSKLTDFVLKANGLEPKDYDKATLKKIFTSDPTDANSYLNKTAPTKFKDIVADFNFDTEGNLTRSKIGAIQNVGAEERTQQGYLQMTLETQQGETNDGVRLALYFARKAPSITSIYSLIGDQALFQVISTTFNLPSSMSNMDVDKQATMLQKFVSITDFQDPTKVDKLMRRFTAMYDLQNNTDTSPALTIMSSYASNAASLKSR</sequence>
<dbReference type="InterPro" id="IPR010626">
    <property type="entry name" value="DUF1217"/>
</dbReference>
<dbReference type="Proteomes" id="UP000582090">
    <property type="component" value="Unassembled WGS sequence"/>
</dbReference>
<dbReference type="Pfam" id="PF06748">
    <property type="entry name" value="DUF1217"/>
    <property type="match status" value="4"/>
</dbReference>
<organism evidence="1 2">
    <name type="scientific">Rhizobium metallidurans</name>
    <dbReference type="NCBI Taxonomy" id="1265931"/>
    <lineage>
        <taxon>Bacteria</taxon>
        <taxon>Pseudomonadati</taxon>
        <taxon>Pseudomonadota</taxon>
        <taxon>Alphaproteobacteria</taxon>
        <taxon>Hyphomicrobiales</taxon>
        <taxon>Rhizobiaceae</taxon>
        <taxon>Rhizobium/Agrobacterium group</taxon>
        <taxon>Rhizobium</taxon>
    </lineage>
</organism>